<feature type="transmembrane region" description="Helical" evidence="13">
    <location>
        <begin position="373"/>
        <end position="392"/>
    </location>
</feature>
<dbReference type="NCBIfam" id="TIGR03592">
    <property type="entry name" value="yidC_oxa1_cterm"/>
    <property type="match status" value="1"/>
</dbReference>
<evidence type="ECO:0000256" key="8">
    <source>
        <dbReference type="ARBA" id="ARBA00022989"/>
    </source>
</evidence>
<protein>
    <recommendedName>
        <fullName evidence="3 13">Membrane protein insertase YidC</fullName>
    </recommendedName>
    <alternativeName>
        <fullName evidence="12 13">Foldase YidC</fullName>
    </alternativeName>
    <alternativeName>
        <fullName evidence="11 13">Membrane integrase YidC</fullName>
    </alternativeName>
    <alternativeName>
        <fullName evidence="13">Membrane protein YidC</fullName>
    </alternativeName>
</protein>
<feature type="transmembrane region" description="Helical" evidence="13">
    <location>
        <begin position="489"/>
        <end position="508"/>
    </location>
</feature>
<dbReference type="CDD" id="cd19961">
    <property type="entry name" value="EcYidC-like_peri"/>
    <property type="match status" value="1"/>
</dbReference>
<evidence type="ECO:0000256" key="2">
    <source>
        <dbReference type="ARBA" id="ARBA00010527"/>
    </source>
</evidence>
<comment type="subunit">
    <text evidence="13">Interacts with the Sec translocase complex via SecD. Specifically interacts with transmembrane segments of nascent integral membrane proteins during membrane integration.</text>
</comment>
<keyword evidence="9 13" id="KW-0472">Membrane</keyword>
<dbReference type="NCBIfam" id="NF002353">
    <property type="entry name" value="PRK01318.1-4"/>
    <property type="match status" value="1"/>
</dbReference>
<evidence type="ECO:0000256" key="14">
    <source>
        <dbReference type="SAM" id="MobiDB-lite"/>
    </source>
</evidence>
<dbReference type="PRINTS" id="PR00701">
    <property type="entry name" value="60KDINNERMP"/>
</dbReference>
<dbReference type="InterPro" id="IPR038221">
    <property type="entry name" value="YidC_periplasmic_sf"/>
</dbReference>
<dbReference type="Proteomes" id="UP000298602">
    <property type="component" value="Chromosome"/>
</dbReference>
<dbReference type="AlphaFoldDB" id="A0A4P8L498"/>
<evidence type="ECO:0000256" key="10">
    <source>
        <dbReference type="ARBA" id="ARBA00023186"/>
    </source>
</evidence>
<evidence type="ECO:0000256" key="1">
    <source>
        <dbReference type="ARBA" id="ARBA00004429"/>
    </source>
</evidence>
<dbReference type="PRINTS" id="PR01900">
    <property type="entry name" value="YIDCPROTEIN"/>
</dbReference>
<feature type="transmembrane region" description="Helical" evidence="13">
    <location>
        <begin position="436"/>
        <end position="456"/>
    </location>
</feature>
<dbReference type="OrthoDB" id="9780552at2"/>
<evidence type="ECO:0000256" key="5">
    <source>
        <dbReference type="ARBA" id="ARBA00022475"/>
    </source>
</evidence>
<evidence type="ECO:0000256" key="6">
    <source>
        <dbReference type="ARBA" id="ARBA00022692"/>
    </source>
</evidence>
<keyword evidence="6 13" id="KW-0812">Transmembrane</keyword>
<feature type="transmembrane region" description="Helical" evidence="13">
    <location>
        <begin position="528"/>
        <end position="549"/>
    </location>
</feature>
<dbReference type="InterPro" id="IPR001708">
    <property type="entry name" value="YidC/ALB3/OXA1/COX18"/>
</dbReference>
<evidence type="ECO:0000256" key="7">
    <source>
        <dbReference type="ARBA" id="ARBA00022927"/>
    </source>
</evidence>
<dbReference type="InterPro" id="IPR019998">
    <property type="entry name" value="Membr_insert_YidC"/>
</dbReference>
<reference evidence="17 18" key="1">
    <citation type="submission" date="2019-05" db="EMBL/GenBank/DDBJ databases">
        <title>The Complete Genome Sequence of the n-alkane-degrading Desulfoglaeba alkanexedens ALDC reveals multiple alkylsuccinate synthase gene clusters.</title>
        <authorList>
            <person name="Callaghan A.V."/>
            <person name="Davidova I.A."/>
            <person name="Duncan K.E."/>
            <person name="Morris B."/>
            <person name="McInerney M.J."/>
        </authorList>
    </citation>
    <scope>NUCLEOTIDE SEQUENCE [LARGE SCALE GENOMIC DNA]</scope>
    <source>
        <strain evidence="17 18">ALDC</strain>
    </source>
</reference>
<evidence type="ECO:0000256" key="11">
    <source>
        <dbReference type="ARBA" id="ARBA00033245"/>
    </source>
</evidence>
<keyword evidence="10 13" id="KW-0143">Chaperone</keyword>
<evidence type="ECO:0000256" key="13">
    <source>
        <dbReference type="HAMAP-Rule" id="MF_01810"/>
    </source>
</evidence>
<keyword evidence="5 13" id="KW-1003">Cell membrane</keyword>
<evidence type="ECO:0000256" key="4">
    <source>
        <dbReference type="ARBA" id="ARBA00022448"/>
    </source>
</evidence>
<evidence type="ECO:0000313" key="17">
    <source>
        <dbReference type="EMBL" id="QCQ21835.1"/>
    </source>
</evidence>
<dbReference type="EMBL" id="CP040098">
    <property type="protein sequence ID" value="QCQ21835.1"/>
    <property type="molecule type" value="Genomic_DNA"/>
</dbReference>
<evidence type="ECO:0000259" key="15">
    <source>
        <dbReference type="Pfam" id="PF02096"/>
    </source>
</evidence>
<dbReference type="CDD" id="cd20070">
    <property type="entry name" value="5TM_YidC_Alb3"/>
    <property type="match status" value="1"/>
</dbReference>
<evidence type="ECO:0000259" key="16">
    <source>
        <dbReference type="Pfam" id="PF14849"/>
    </source>
</evidence>
<proteinExistence type="inferred from homology"/>
<evidence type="ECO:0000256" key="3">
    <source>
        <dbReference type="ARBA" id="ARBA00015325"/>
    </source>
</evidence>
<dbReference type="GO" id="GO:0015031">
    <property type="term" value="P:protein transport"/>
    <property type="evidence" value="ECO:0007669"/>
    <property type="project" value="UniProtKB-KW"/>
</dbReference>
<evidence type="ECO:0000313" key="18">
    <source>
        <dbReference type="Proteomes" id="UP000298602"/>
    </source>
</evidence>
<dbReference type="InterPro" id="IPR047196">
    <property type="entry name" value="YidC_ALB_C"/>
</dbReference>
<name>A0A4P8L498_9BACT</name>
<keyword evidence="8 13" id="KW-1133">Transmembrane helix</keyword>
<feature type="domain" description="Membrane insertase YidC/Oxa/ALB C-terminal" evidence="15">
    <location>
        <begin position="373"/>
        <end position="563"/>
    </location>
</feature>
<comment type="subcellular location">
    <subcellularLocation>
        <location evidence="1">Cell inner membrane</location>
        <topology evidence="1">Multi-pass membrane protein</topology>
    </subcellularLocation>
    <subcellularLocation>
        <location evidence="13">Cell membrane</location>
        <topology evidence="13">Multi-pass membrane protein</topology>
    </subcellularLocation>
</comment>
<dbReference type="PANTHER" id="PTHR12428:SF65">
    <property type="entry name" value="CYTOCHROME C OXIDASE ASSEMBLY PROTEIN COX18, MITOCHONDRIAL"/>
    <property type="match status" value="1"/>
</dbReference>
<keyword evidence="4 13" id="KW-0813">Transport</keyword>
<dbReference type="InterPro" id="IPR028053">
    <property type="entry name" value="Membr_insert_YidC_N"/>
</dbReference>
<comment type="function">
    <text evidence="13">Required for the insertion and/or proper folding and/or complex formation of integral membrane proteins into the membrane. Involved in integration of membrane proteins that insert both dependently and independently of the Sec translocase complex, as well as at least some lipoproteins. Aids folding of multispanning membrane proteins.</text>
</comment>
<accession>A0A4P8L498</accession>
<dbReference type="Gene3D" id="2.70.98.90">
    <property type="match status" value="1"/>
</dbReference>
<evidence type="ECO:0000256" key="9">
    <source>
        <dbReference type="ARBA" id="ARBA00023136"/>
    </source>
</evidence>
<dbReference type="Pfam" id="PF02096">
    <property type="entry name" value="60KD_IMP"/>
    <property type="match status" value="1"/>
</dbReference>
<dbReference type="PANTHER" id="PTHR12428">
    <property type="entry name" value="OXA1"/>
    <property type="match status" value="1"/>
</dbReference>
<dbReference type="HAMAP" id="MF_01810">
    <property type="entry name" value="YidC_type1"/>
    <property type="match status" value="1"/>
</dbReference>
<dbReference type="RefSeq" id="WP_137423804.1">
    <property type="nucleotide sequence ID" value="NZ_CP040098.1"/>
</dbReference>
<dbReference type="InterPro" id="IPR028055">
    <property type="entry name" value="YidC/Oxa/ALB_C"/>
</dbReference>
<dbReference type="GO" id="GO:0051205">
    <property type="term" value="P:protein insertion into membrane"/>
    <property type="evidence" value="ECO:0007669"/>
    <property type="project" value="TreeGrafter"/>
</dbReference>
<organism evidence="17 18">
    <name type="scientific">Desulfoglaeba alkanexedens ALDC</name>
    <dbReference type="NCBI Taxonomy" id="980445"/>
    <lineage>
        <taxon>Bacteria</taxon>
        <taxon>Pseudomonadati</taxon>
        <taxon>Thermodesulfobacteriota</taxon>
        <taxon>Syntrophobacteria</taxon>
        <taxon>Syntrophobacterales</taxon>
        <taxon>Syntrophobacteraceae</taxon>
        <taxon>Desulfoglaeba</taxon>
    </lineage>
</organism>
<comment type="similarity">
    <text evidence="2 13">Belongs to the OXA1/ALB3/YidC family. Type 1 subfamily.</text>
</comment>
<sequence length="566" mass="63566">MEKRALLAFALSLLVLVLWQSFYGGLTRKPRNPAPESDHTVPTDSSATVQPAPSASPTPRAAQAPIDPVPLESLPKEQLDLSKKPYDAWVVETPLYTARIAGTGGRLESFQLKRHRVAADEGSPPMEMISTRASGYLPGAVDLLHHPDWQTSLLPFSSDAPKTIRLDGAEKHSITFSAEIPGEVRIEKVFVFSAETYSIDLETRVVNLSGENLAEQLGISFYAAPFGTASEENGYNTSQLTRLSQGTLEDYKPKDLMKKAPTFEPPLTWVGYQNNYFLQALVPVGEGGYRVVPRLLNESSGLVQIAYVTDPFQVGTGGVHTVPLRLYFGPKELSRLEAAGHQLQRAVDFGWFTFLAKPALQLLKWLYNYLGNYGLAIIVLTVFIKLLFWPLTHKSFKSMQMMKKIQPKMAQIREKYKDDREKLNQELMMLYRTYKINPLGGCLPLVLQIPVFFALYRMLYGAIELRHQPFCLWINDLTAPDRLPVGFQIPYLGGLPVLTLLMGASMFVQQKMTPASGDPRQEKIMLMLPVVFTVFFINFPSGLVLYWLVNNILSIVQQYWINRQAS</sequence>
<reference evidence="17 18" key="2">
    <citation type="submission" date="2019-05" db="EMBL/GenBank/DDBJ databases">
        <authorList>
            <person name="Suflita J.M."/>
            <person name="Marks C.R."/>
        </authorList>
    </citation>
    <scope>NUCLEOTIDE SEQUENCE [LARGE SCALE GENOMIC DNA]</scope>
    <source>
        <strain evidence="17 18">ALDC</strain>
    </source>
</reference>
<dbReference type="GO" id="GO:0005886">
    <property type="term" value="C:plasma membrane"/>
    <property type="evidence" value="ECO:0007669"/>
    <property type="project" value="UniProtKB-SubCell"/>
</dbReference>
<feature type="region of interest" description="Disordered" evidence="14">
    <location>
        <begin position="28"/>
        <end position="67"/>
    </location>
</feature>
<feature type="compositionally biased region" description="Low complexity" evidence="14">
    <location>
        <begin position="50"/>
        <end position="65"/>
    </location>
</feature>
<feature type="domain" description="Membrane insertase YidC N-terminal" evidence="16">
    <location>
        <begin position="90"/>
        <end position="358"/>
    </location>
</feature>
<gene>
    <name evidence="13 17" type="primary">yidC</name>
    <name evidence="17" type="ORF">FDQ92_06380</name>
</gene>
<dbReference type="GO" id="GO:0032977">
    <property type="term" value="F:membrane insertase activity"/>
    <property type="evidence" value="ECO:0007669"/>
    <property type="project" value="InterPro"/>
</dbReference>
<keyword evidence="18" id="KW-1185">Reference proteome</keyword>
<dbReference type="Pfam" id="PF14849">
    <property type="entry name" value="YidC_periplas"/>
    <property type="match status" value="1"/>
</dbReference>
<keyword evidence="7 13" id="KW-0653">Protein transport</keyword>
<evidence type="ECO:0000256" key="12">
    <source>
        <dbReference type="ARBA" id="ARBA00033342"/>
    </source>
</evidence>
<dbReference type="KEGG" id="dax:FDQ92_06380"/>
<dbReference type="NCBIfam" id="TIGR03593">
    <property type="entry name" value="yidC_nterm"/>
    <property type="match status" value="1"/>
</dbReference>